<dbReference type="PROSITE" id="PS00966">
    <property type="entry name" value="PMI_I_2"/>
    <property type="match status" value="1"/>
</dbReference>
<gene>
    <name evidence="12" type="ORF">C9374_000969</name>
</gene>
<dbReference type="Gene3D" id="2.60.120.10">
    <property type="entry name" value="Jelly Rolls"/>
    <property type="match status" value="2"/>
</dbReference>
<feature type="binding site" evidence="9">
    <location>
        <position position="282"/>
    </location>
    <ligand>
        <name>Zn(2+)</name>
        <dbReference type="ChEBI" id="CHEBI:29105"/>
    </ligand>
</feature>
<dbReference type="Pfam" id="PF20511">
    <property type="entry name" value="PMI_typeI_cat"/>
    <property type="match status" value="1"/>
</dbReference>
<comment type="catalytic activity">
    <reaction evidence="1">
        <text>D-mannose 6-phosphate = D-fructose 6-phosphate</text>
        <dbReference type="Rhea" id="RHEA:12356"/>
        <dbReference type="ChEBI" id="CHEBI:58735"/>
        <dbReference type="ChEBI" id="CHEBI:61527"/>
        <dbReference type="EC" id="5.3.1.8"/>
    </reaction>
</comment>
<evidence type="ECO:0000256" key="3">
    <source>
        <dbReference type="ARBA" id="ARBA00010772"/>
    </source>
</evidence>
<dbReference type="PRINTS" id="PR00714">
    <property type="entry name" value="MAN6PISMRASE"/>
</dbReference>
<organism evidence="12 13">
    <name type="scientific">Naegleria lovaniensis</name>
    <name type="common">Amoeba</name>
    <dbReference type="NCBI Taxonomy" id="51637"/>
    <lineage>
        <taxon>Eukaryota</taxon>
        <taxon>Discoba</taxon>
        <taxon>Heterolobosea</taxon>
        <taxon>Tetramitia</taxon>
        <taxon>Eutetramitia</taxon>
        <taxon>Vahlkampfiidae</taxon>
        <taxon>Naegleria</taxon>
    </lineage>
</organism>
<evidence type="ECO:0000259" key="11">
    <source>
        <dbReference type="Pfam" id="PF20512"/>
    </source>
</evidence>
<sequence length="428" mass="48370">MQRLECAVQHYAWGKKGQNSTVCGLIKENYETIHQKKIDTEKPYAELWMGTHPNAPSKVQPSSELLSSFLKSQVSNYFSSEEISEFFQSRGYEYASLPYLFKVLSVNQALSIQAHPDEQLAQKLFKSDPEHYKDPYHKPELCCALTNFEALCAFQKLETIISNITQVPEFQSLLKSQNQELVEHVISLTEQDIAKLSAEERKSLLQKLFHALMTSSKSQVETHLPNLINRLNQNETRSSLENLILRLYSDYANDIGCFSVFFLNYITLKPGEGLFLGPNEPHAYLSGDCIECMASSDNVVRAGLTPKFIDTETLVQMLTYDDGALAKMKCNGEKLNDFETLYAPPVSEFKVQKIVLPKQYDKYQWTTNSISIAIVLEGKGLINNEKFVKGDVVLLPFNATPEIENVDSNNDQMVVFVASTNIANISVK</sequence>
<evidence type="ECO:0000313" key="12">
    <source>
        <dbReference type="EMBL" id="KAG2388119.1"/>
    </source>
</evidence>
<dbReference type="InterPro" id="IPR046457">
    <property type="entry name" value="PMI_typeI_cat"/>
</dbReference>
<dbReference type="Gene3D" id="1.10.441.10">
    <property type="entry name" value="Phosphomannose Isomerase, domain 2"/>
    <property type="match status" value="1"/>
</dbReference>
<dbReference type="GO" id="GO:0005829">
    <property type="term" value="C:cytosol"/>
    <property type="evidence" value="ECO:0007669"/>
    <property type="project" value="TreeGrafter"/>
</dbReference>
<comment type="cofactor">
    <cofactor evidence="9">
        <name>Zn(2+)</name>
        <dbReference type="ChEBI" id="CHEBI:29105"/>
    </cofactor>
    <text evidence="9">Binds 1 zinc ion per subunit.</text>
</comment>
<evidence type="ECO:0000256" key="6">
    <source>
        <dbReference type="ARBA" id="ARBA00022833"/>
    </source>
</evidence>
<dbReference type="InterPro" id="IPR016305">
    <property type="entry name" value="Mannose-6-P_Isomerase"/>
</dbReference>
<dbReference type="CDD" id="cd07011">
    <property type="entry name" value="cupin_PMI_type_I_N"/>
    <property type="match status" value="1"/>
</dbReference>
<dbReference type="InterPro" id="IPR018050">
    <property type="entry name" value="Pmannose_isomerase-type1_CS"/>
</dbReference>
<evidence type="ECO:0000256" key="2">
    <source>
        <dbReference type="ARBA" id="ARBA00004666"/>
    </source>
</evidence>
<dbReference type="PIRSF" id="PIRSF001480">
    <property type="entry name" value="Mannose-6-phosphate_isomerase"/>
    <property type="match status" value="1"/>
</dbReference>
<feature type="active site" evidence="8">
    <location>
        <position position="301"/>
    </location>
</feature>
<accession>A0AA88KNK1</accession>
<name>A0AA88KNK1_NAELO</name>
<protein>
    <recommendedName>
        <fullName evidence="4">mannose-6-phosphate isomerase</fullName>
        <ecNumber evidence="4">5.3.1.8</ecNumber>
    </recommendedName>
</protein>
<keyword evidence="5 9" id="KW-0479">Metal-binding</keyword>
<dbReference type="Proteomes" id="UP000816034">
    <property type="component" value="Unassembled WGS sequence"/>
</dbReference>
<keyword evidence="6 9" id="KW-0862">Zinc</keyword>
<dbReference type="SUPFAM" id="SSF51182">
    <property type="entry name" value="RmlC-like cupins"/>
    <property type="match status" value="1"/>
</dbReference>
<evidence type="ECO:0000313" key="13">
    <source>
        <dbReference type="Proteomes" id="UP000816034"/>
    </source>
</evidence>
<evidence type="ECO:0000256" key="4">
    <source>
        <dbReference type="ARBA" id="ARBA00011956"/>
    </source>
</evidence>
<feature type="domain" description="Phosphomannose isomerase type I helical insertion" evidence="11">
    <location>
        <begin position="185"/>
        <end position="263"/>
    </location>
</feature>
<dbReference type="InterPro" id="IPR014710">
    <property type="entry name" value="RmlC-like_jellyroll"/>
</dbReference>
<feature type="domain" description="Phosphomannose isomerase type I catalytic" evidence="10">
    <location>
        <begin position="1"/>
        <end position="156"/>
    </location>
</feature>
<feature type="binding site" evidence="9">
    <location>
        <position position="115"/>
    </location>
    <ligand>
        <name>Zn(2+)</name>
        <dbReference type="ChEBI" id="CHEBI:29105"/>
    </ligand>
</feature>
<comment type="similarity">
    <text evidence="3">Belongs to the mannose-6-phosphate isomerase type 1 family.</text>
</comment>
<dbReference type="InterPro" id="IPR046458">
    <property type="entry name" value="PMI_typeI_hel"/>
</dbReference>
<keyword evidence="7" id="KW-0413">Isomerase</keyword>
<evidence type="ECO:0000256" key="9">
    <source>
        <dbReference type="PIRSR" id="PIRSR001480-2"/>
    </source>
</evidence>
<dbReference type="PANTHER" id="PTHR10309">
    <property type="entry name" value="MANNOSE-6-PHOSPHATE ISOMERASE"/>
    <property type="match status" value="1"/>
</dbReference>
<comment type="caution">
    <text evidence="12">The sequence shown here is derived from an EMBL/GenBank/DDBJ whole genome shotgun (WGS) entry which is preliminary data.</text>
</comment>
<dbReference type="InterPro" id="IPR011051">
    <property type="entry name" value="RmlC_Cupin_sf"/>
</dbReference>
<dbReference type="EC" id="5.3.1.8" evidence="4"/>
<evidence type="ECO:0000259" key="10">
    <source>
        <dbReference type="Pfam" id="PF20511"/>
    </source>
</evidence>
<dbReference type="NCBIfam" id="TIGR00218">
    <property type="entry name" value="manA"/>
    <property type="match status" value="1"/>
</dbReference>
<evidence type="ECO:0000256" key="8">
    <source>
        <dbReference type="PIRSR" id="PIRSR001480-1"/>
    </source>
</evidence>
<dbReference type="GeneID" id="68093425"/>
<dbReference type="GO" id="GO:0009298">
    <property type="term" value="P:GDP-mannose biosynthetic process"/>
    <property type="evidence" value="ECO:0007669"/>
    <property type="project" value="InterPro"/>
</dbReference>
<dbReference type="GO" id="GO:0005975">
    <property type="term" value="P:carbohydrate metabolic process"/>
    <property type="evidence" value="ECO:0007669"/>
    <property type="project" value="InterPro"/>
</dbReference>
<dbReference type="GO" id="GO:0004476">
    <property type="term" value="F:mannose-6-phosphate isomerase activity"/>
    <property type="evidence" value="ECO:0007669"/>
    <property type="project" value="UniProtKB-EC"/>
</dbReference>
<evidence type="ECO:0000256" key="1">
    <source>
        <dbReference type="ARBA" id="ARBA00000757"/>
    </source>
</evidence>
<keyword evidence="13" id="KW-1185">Reference proteome</keyword>
<dbReference type="AlphaFoldDB" id="A0AA88KNK1"/>
<feature type="binding site" evidence="9">
    <location>
        <position position="113"/>
    </location>
    <ligand>
        <name>Zn(2+)</name>
        <dbReference type="ChEBI" id="CHEBI:29105"/>
    </ligand>
</feature>
<proteinExistence type="inferred from homology"/>
<dbReference type="PANTHER" id="PTHR10309:SF0">
    <property type="entry name" value="MANNOSE-6-PHOSPHATE ISOMERASE"/>
    <property type="match status" value="1"/>
</dbReference>
<dbReference type="Pfam" id="PF20512">
    <property type="entry name" value="PMI_typeI_hel"/>
    <property type="match status" value="1"/>
</dbReference>
<evidence type="ECO:0000256" key="7">
    <source>
        <dbReference type="ARBA" id="ARBA00023235"/>
    </source>
</evidence>
<dbReference type="RefSeq" id="XP_044552111.1">
    <property type="nucleotide sequence ID" value="XM_044699904.1"/>
</dbReference>
<comment type="pathway">
    <text evidence="2">Nucleotide-sugar biosynthesis; GDP-alpha-D-mannose biosynthesis; alpha-D-mannose 1-phosphate from D-fructose 6-phosphate: step 1/2.</text>
</comment>
<reference evidence="12 13" key="1">
    <citation type="journal article" date="2018" name="BMC Genomics">
        <title>The genome of Naegleria lovaniensis, the basis for a comparative approach to unravel pathogenicity factors of the human pathogenic amoeba N. fowleri.</title>
        <authorList>
            <person name="Liechti N."/>
            <person name="Schurch N."/>
            <person name="Bruggmann R."/>
            <person name="Wittwer M."/>
        </authorList>
    </citation>
    <scope>NUCLEOTIDE SEQUENCE [LARGE SCALE GENOMIC DNA]</scope>
    <source>
        <strain evidence="12 13">ATCC 30569</strain>
    </source>
</reference>
<feature type="binding site" evidence="9">
    <location>
        <position position="140"/>
    </location>
    <ligand>
        <name>Zn(2+)</name>
        <dbReference type="ChEBI" id="CHEBI:29105"/>
    </ligand>
</feature>
<dbReference type="InterPro" id="IPR001250">
    <property type="entry name" value="Man6P_Isoase-1"/>
</dbReference>
<dbReference type="GO" id="GO:0008270">
    <property type="term" value="F:zinc ion binding"/>
    <property type="evidence" value="ECO:0007669"/>
    <property type="project" value="InterPro"/>
</dbReference>
<dbReference type="EMBL" id="PYSW02000011">
    <property type="protein sequence ID" value="KAG2388119.1"/>
    <property type="molecule type" value="Genomic_DNA"/>
</dbReference>
<evidence type="ECO:0000256" key="5">
    <source>
        <dbReference type="ARBA" id="ARBA00022723"/>
    </source>
</evidence>